<dbReference type="STRING" id="500633.CLOHIR_00512"/>
<dbReference type="HOGENOM" id="CLU_044146_7_0_9"/>
<dbReference type="NCBIfam" id="TIGR00099">
    <property type="entry name" value="Cof-subfamily"/>
    <property type="match status" value="1"/>
</dbReference>
<accession>B6FXB3</accession>
<name>B6FXB3_PEPHT</name>
<dbReference type="SFLD" id="SFLDS00003">
    <property type="entry name" value="Haloacid_Dehalogenase"/>
    <property type="match status" value="1"/>
</dbReference>
<gene>
    <name evidence="1" type="ORF">CLOHIR_00512</name>
</gene>
<dbReference type="Proteomes" id="UP000003178">
    <property type="component" value="Unassembled WGS sequence"/>
</dbReference>
<dbReference type="OrthoDB" id="9810101at2"/>
<dbReference type="InterPro" id="IPR036412">
    <property type="entry name" value="HAD-like_sf"/>
</dbReference>
<dbReference type="InterPro" id="IPR023214">
    <property type="entry name" value="HAD_sf"/>
</dbReference>
<organism evidence="1 2">
    <name type="scientific">Peptacetobacter hiranonis (strain DSM 13275 / JCM 10541 / KCTC 15199 / TO-931)</name>
    <name type="common">Clostridium hiranonis</name>
    <dbReference type="NCBI Taxonomy" id="500633"/>
    <lineage>
        <taxon>Bacteria</taxon>
        <taxon>Bacillati</taxon>
        <taxon>Bacillota</taxon>
        <taxon>Clostridia</taxon>
        <taxon>Peptostreptococcales</taxon>
        <taxon>Peptostreptococcaceae</taxon>
        <taxon>Peptacetobacter</taxon>
    </lineage>
</organism>
<keyword evidence="2" id="KW-1185">Reference proteome</keyword>
<keyword evidence="1" id="KW-0378">Hydrolase</keyword>
<dbReference type="Pfam" id="PF08282">
    <property type="entry name" value="Hydrolase_3"/>
    <property type="match status" value="1"/>
</dbReference>
<dbReference type="AlphaFoldDB" id="B6FXB3"/>
<evidence type="ECO:0000313" key="1">
    <source>
        <dbReference type="EMBL" id="EEA85832.1"/>
    </source>
</evidence>
<dbReference type="EMBL" id="ABWP01000017">
    <property type="protein sequence ID" value="EEA85832.1"/>
    <property type="molecule type" value="Genomic_DNA"/>
</dbReference>
<dbReference type="GO" id="GO:0005829">
    <property type="term" value="C:cytosol"/>
    <property type="evidence" value="ECO:0007669"/>
    <property type="project" value="TreeGrafter"/>
</dbReference>
<dbReference type="InterPro" id="IPR006379">
    <property type="entry name" value="HAD-SF_hydro_IIB"/>
</dbReference>
<dbReference type="Gene3D" id="3.30.1240.10">
    <property type="match status" value="1"/>
</dbReference>
<dbReference type="PROSITE" id="PS01229">
    <property type="entry name" value="COF_2"/>
    <property type="match status" value="1"/>
</dbReference>
<dbReference type="InterPro" id="IPR000150">
    <property type="entry name" value="Cof"/>
</dbReference>
<reference evidence="1 2" key="1">
    <citation type="submission" date="2008-09" db="EMBL/GenBank/DDBJ databases">
        <authorList>
            <person name="Fulton L."/>
            <person name="Clifton S."/>
            <person name="Fulton B."/>
            <person name="Xu J."/>
            <person name="Minx P."/>
            <person name="Pepin K.H."/>
            <person name="Johnson M."/>
            <person name="Thiruvilangam P."/>
            <person name="Bhonagiri V."/>
            <person name="Nash W.E."/>
            <person name="Mardis E.R."/>
            <person name="Wilson R.K."/>
        </authorList>
    </citation>
    <scope>NUCLEOTIDE SEQUENCE [LARGE SCALE GENOMIC DNA]</scope>
    <source>
        <strain evidence="1 2">DSM 13275</strain>
    </source>
</reference>
<proteinExistence type="predicted"/>
<dbReference type="Gene3D" id="3.40.50.1000">
    <property type="entry name" value="HAD superfamily/HAD-like"/>
    <property type="match status" value="1"/>
</dbReference>
<dbReference type="NCBIfam" id="TIGR01484">
    <property type="entry name" value="HAD-SF-IIB"/>
    <property type="match status" value="1"/>
</dbReference>
<dbReference type="RefSeq" id="WP_006439441.1">
    <property type="nucleotide sequence ID" value="NZ_DS995355.1"/>
</dbReference>
<dbReference type="SFLD" id="SFLDG01140">
    <property type="entry name" value="C2.B:_Phosphomannomutase_and_P"/>
    <property type="match status" value="1"/>
</dbReference>
<dbReference type="eggNOG" id="COG0561">
    <property type="taxonomic scope" value="Bacteria"/>
</dbReference>
<dbReference type="GO" id="GO:0016791">
    <property type="term" value="F:phosphatase activity"/>
    <property type="evidence" value="ECO:0007669"/>
    <property type="project" value="UniProtKB-ARBA"/>
</dbReference>
<reference evidence="1 2" key="2">
    <citation type="submission" date="2008-10" db="EMBL/GenBank/DDBJ databases">
        <title>Draft genome sequence of Clostridium hiranonis (DSM 13275).</title>
        <authorList>
            <person name="Sudarsanam P."/>
            <person name="Ley R."/>
            <person name="Guruge J."/>
            <person name="Turnbaugh P.J."/>
            <person name="Mahowald M."/>
            <person name="Liep D."/>
            <person name="Gordon J."/>
        </authorList>
    </citation>
    <scope>NUCLEOTIDE SEQUENCE [LARGE SCALE GENOMIC DNA]</scope>
    <source>
        <strain evidence="1 2">DSM 13275</strain>
    </source>
</reference>
<dbReference type="PANTHER" id="PTHR10000">
    <property type="entry name" value="PHOSPHOSERINE PHOSPHATASE"/>
    <property type="match status" value="1"/>
</dbReference>
<evidence type="ECO:0000313" key="2">
    <source>
        <dbReference type="Proteomes" id="UP000003178"/>
    </source>
</evidence>
<sequence>MSKVKIIFFDIDGTLIDMTKKAISDKTVETLLRLKENGVKICIATGRAPGSVPKFDGVDFDAFLTFNGSYCFNSSDVILSTPIPKVDVERMIENATKINRPVSIAGKDRVVANGTDKDLSDYFGFAKQEVPVSDDFDEVLKGEIYQMMMGGRKDEYDDILKDVENARITAWWDRAVDIIPVNGGKGKGIEAILEYYGIDRSESMAFGDGGNDIEMLQTVGTGVAMGNALDHVKEVADEICGTSADDGIYHYCLENGLI</sequence>
<dbReference type="SUPFAM" id="SSF56784">
    <property type="entry name" value="HAD-like"/>
    <property type="match status" value="1"/>
</dbReference>
<dbReference type="GO" id="GO:0000287">
    <property type="term" value="F:magnesium ion binding"/>
    <property type="evidence" value="ECO:0007669"/>
    <property type="project" value="TreeGrafter"/>
</dbReference>
<comment type="caution">
    <text evidence="1">The sequence shown here is derived from an EMBL/GenBank/DDBJ whole genome shotgun (WGS) entry which is preliminary data.</text>
</comment>
<dbReference type="PANTHER" id="PTHR10000:SF25">
    <property type="entry name" value="PHOSPHATASE YKRA-RELATED"/>
    <property type="match status" value="1"/>
</dbReference>
<protein>
    <submittedName>
        <fullName evidence="1">Cof-like hydrolase</fullName>
    </submittedName>
</protein>